<proteinExistence type="predicted"/>
<dbReference type="PANTHER" id="PTHR37422:SF13">
    <property type="entry name" value="LIPOPOLYSACCHARIDE BIOSYNTHESIS PROTEIN PA4999-RELATED"/>
    <property type="match status" value="1"/>
</dbReference>
<feature type="transmembrane region" description="Helical" evidence="1">
    <location>
        <begin position="74"/>
        <end position="92"/>
    </location>
</feature>
<keyword evidence="1" id="KW-0472">Membrane</keyword>
<dbReference type="Proteomes" id="UP000051386">
    <property type="component" value="Unassembled WGS sequence"/>
</dbReference>
<evidence type="ECO:0000313" key="3">
    <source>
        <dbReference type="Proteomes" id="UP000051386"/>
    </source>
</evidence>
<keyword evidence="3" id="KW-1185">Reference proteome</keyword>
<accession>A0A0R0D5L3</accession>
<feature type="transmembrane region" description="Helical" evidence="1">
    <location>
        <begin position="99"/>
        <end position="127"/>
    </location>
</feature>
<dbReference type="PANTHER" id="PTHR37422">
    <property type="entry name" value="TEICHURONIC ACID BIOSYNTHESIS PROTEIN TUAE"/>
    <property type="match status" value="1"/>
</dbReference>
<feature type="transmembrane region" description="Helical" evidence="1">
    <location>
        <begin position="147"/>
        <end position="164"/>
    </location>
</feature>
<keyword evidence="1" id="KW-1133">Transmembrane helix</keyword>
<keyword evidence="1" id="KW-0812">Transmembrane</keyword>
<dbReference type="EMBL" id="LDJK01000043">
    <property type="protein sequence ID" value="KRG73543.1"/>
    <property type="molecule type" value="Genomic_DNA"/>
</dbReference>
<feature type="transmembrane region" description="Helical" evidence="1">
    <location>
        <begin position="312"/>
        <end position="333"/>
    </location>
</feature>
<comment type="caution">
    <text evidence="2">The sequence shown here is derived from an EMBL/GenBank/DDBJ whole genome shotgun (WGS) entry which is preliminary data.</text>
</comment>
<feature type="transmembrane region" description="Helical" evidence="1">
    <location>
        <begin position="6"/>
        <end position="24"/>
    </location>
</feature>
<organism evidence="2 3">
    <name type="scientific">Stenotrophomonas chelatiphaga</name>
    <dbReference type="NCBI Taxonomy" id="517011"/>
    <lineage>
        <taxon>Bacteria</taxon>
        <taxon>Pseudomonadati</taxon>
        <taxon>Pseudomonadota</taxon>
        <taxon>Gammaproteobacteria</taxon>
        <taxon>Lysobacterales</taxon>
        <taxon>Lysobacteraceae</taxon>
        <taxon>Stenotrophomonas</taxon>
    </lineage>
</organism>
<reference evidence="2 3" key="1">
    <citation type="submission" date="2015-05" db="EMBL/GenBank/DDBJ databases">
        <title>Genome sequencing and analysis of members of genus Stenotrophomonas.</title>
        <authorList>
            <person name="Patil P.P."/>
            <person name="Midha S."/>
            <person name="Patil P.B."/>
        </authorList>
    </citation>
    <scope>NUCLEOTIDE SEQUENCE [LARGE SCALE GENOMIC DNA]</scope>
    <source>
        <strain evidence="2 3">DSM 21508</strain>
    </source>
</reference>
<dbReference type="PATRIC" id="fig|517011.3.peg.1757"/>
<feature type="transmembrane region" description="Helical" evidence="1">
    <location>
        <begin position="221"/>
        <end position="240"/>
    </location>
</feature>
<protein>
    <submittedName>
        <fullName evidence="2">Uncharacterized protein</fullName>
    </submittedName>
</protein>
<feature type="transmembrane region" description="Helical" evidence="1">
    <location>
        <begin position="176"/>
        <end position="201"/>
    </location>
</feature>
<evidence type="ECO:0000313" key="2">
    <source>
        <dbReference type="EMBL" id="KRG73543.1"/>
    </source>
</evidence>
<dbReference type="InterPro" id="IPR051533">
    <property type="entry name" value="WaaL-like"/>
</dbReference>
<sequence>MLREALPAQVLYLLLNGCLAFLMVQGARTLTRSGLFATLAYIYLLSLLALHLIASPPAGPEAWNTGPTELARAFALHTMMLTAVLVSSNGAVSPKQAVLCFRLIIATGVFMVAMSCLQLAGFAPHFYFQWYGSSHLPRPTGGLEHPHFFAAYLVLAIAASKWLHIAGYMRTTSYRVLFLVLASGIVISTSRVGVLAFAAYLLAQALASSGTMTRLVKRVSAFFAVVALAATTAAAIWMLLPDSAAAHYMEVFASAFISSFSGDVSDGEFLRGRGSRWSHEMDLITADPIAMLFGYGHQPFVSHNLILRQLQVSGITGTVSYLFLLGAFLASIVTRADQKSRPVAVGVTSSMVLASLTFPVFVSVTIISAISLLIVASRALYSRDRIA</sequence>
<dbReference type="AlphaFoldDB" id="A0A0R0D5L3"/>
<evidence type="ECO:0000256" key="1">
    <source>
        <dbReference type="SAM" id="Phobius"/>
    </source>
</evidence>
<feature type="transmembrane region" description="Helical" evidence="1">
    <location>
        <begin position="36"/>
        <end position="54"/>
    </location>
</feature>
<gene>
    <name evidence="2" type="ORF">ABB28_10235</name>
</gene>
<feature type="transmembrane region" description="Helical" evidence="1">
    <location>
        <begin position="353"/>
        <end position="376"/>
    </location>
</feature>
<name>A0A0R0D5L3_9GAMM</name>